<feature type="region of interest" description="Disordered" evidence="1">
    <location>
        <begin position="162"/>
        <end position="182"/>
    </location>
</feature>
<dbReference type="GeneID" id="85371752"/>
<protein>
    <submittedName>
        <fullName evidence="2">Uncharacterized protein</fullName>
    </submittedName>
</protein>
<comment type="caution">
    <text evidence="2">The sequence shown here is derived from an EMBL/GenBank/DDBJ whole genome shotgun (WGS) entry which is preliminary data.</text>
</comment>
<evidence type="ECO:0000256" key="1">
    <source>
        <dbReference type="SAM" id="MobiDB-lite"/>
    </source>
</evidence>
<organism evidence="2 3">
    <name type="scientific">Colletotrichum paranaense</name>
    <dbReference type="NCBI Taxonomy" id="1914294"/>
    <lineage>
        <taxon>Eukaryota</taxon>
        <taxon>Fungi</taxon>
        <taxon>Dikarya</taxon>
        <taxon>Ascomycota</taxon>
        <taxon>Pezizomycotina</taxon>
        <taxon>Sordariomycetes</taxon>
        <taxon>Hypocreomycetidae</taxon>
        <taxon>Glomerellales</taxon>
        <taxon>Glomerellaceae</taxon>
        <taxon>Colletotrichum</taxon>
        <taxon>Colletotrichum acutatum species complex</taxon>
    </lineage>
</organism>
<dbReference type="Proteomes" id="UP001241169">
    <property type="component" value="Unassembled WGS sequence"/>
</dbReference>
<proteinExistence type="predicted"/>
<keyword evidence="3" id="KW-1185">Reference proteome</keyword>
<gene>
    <name evidence="2" type="ORF">CPAR01_03566</name>
</gene>
<dbReference type="RefSeq" id="XP_060352059.1">
    <property type="nucleotide sequence ID" value="XM_060487853.1"/>
</dbReference>
<reference evidence="2 3" key="1">
    <citation type="submission" date="2016-10" db="EMBL/GenBank/DDBJ databases">
        <title>The genome sequence of Colletotrichum fioriniae PJ7.</title>
        <authorList>
            <person name="Baroncelli R."/>
        </authorList>
    </citation>
    <scope>NUCLEOTIDE SEQUENCE [LARGE SCALE GENOMIC DNA]</scope>
    <source>
        <strain evidence="2 3">IMI 384185</strain>
    </source>
</reference>
<dbReference type="EMBL" id="MOPA01000003">
    <property type="protein sequence ID" value="KAK1542933.1"/>
    <property type="molecule type" value="Genomic_DNA"/>
</dbReference>
<evidence type="ECO:0000313" key="2">
    <source>
        <dbReference type="EMBL" id="KAK1542933.1"/>
    </source>
</evidence>
<accession>A0ABQ9STW8</accession>
<evidence type="ECO:0000313" key="3">
    <source>
        <dbReference type="Proteomes" id="UP001241169"/>
    </source>
</evidence>
<name>A0ABQ9STW8_9PEZI</name>
<sequence length="182" mass="19761">MNLGRDERPSVNQGHGQPHYIDSEGIRVDAIVSAPYACAFWCAVPFTLVDDIWVEGCQVVTRAFLLPRRPGLGFELELVLVVDTAVSWELGREGFPLASNCARSRVLPGPGLGFRESWTGVEAPPEPFSIRRFGDDVKIAGFHCPEKQGAESWTGKCRATTSGRGSVFHTHRSALGGPRGLG</sequence>